<evidence type="ECO:0000259" key="4">
    <source>
        <dbReference type="PROSITE" id="PS50001"/>
    </source>
</evidence>
<dbReference type="Gene3D" id="3.30.505.10">
    <property type="entry name" value="SH2 domain"/>
    <property type="match status" value="1"/>
</dbReference>
<accession>A0AA40I4U4</accession>
<evidence type="ECO:0000256" key="2">
    <source>
        <dbReference type="PROSITE-ProRule" id="PRU00191"/>
    </source>
</evidence>
<dbReference type="PROSITE" id="PS50001">
    <property type="entry name" value="SH2"/>
    <property type="match status" value="1"/>
</dbReference>
<keyword evidence="6" id="KW-1185">Reference proteome</keyword>
<feature type="region of interest" description="Disordered" evidence="3">
    <location>
        <begin position="149"/>
        <end position="207"/>
    </location>
</feature>
<dbReference type="Proteomes" id="UP001177744">
    <property type="component" value="Unassembled WGS sequence"/>
</dbReference>
<comment type="caution">
    <text evidence="5">The sequence shown here is derived from an EMBL/GenBank/DDBJ whole genome shotgun (WGS) entry which is preliminary data.</text>
</comment>
<evidence type="ECO:0000313" key="6">
    <source>
        <dbReference type="Proteomes" id="UP001177744"/>
    </source>
</evidence>
<dbReference type="SMART" id="SM00252">
    <property type="entry name" value="SH2"/>
    <property type="match status" value="1"/>
</dbReference>
<dbReference type="InterPro" id="IPR000980">
    <property type="entry name" value="SH2"/>
</dbReference>
<protein>
    <recommendedName>
        <fullName evidence="4">SH2 domain-containing protein</fullName>
    </recommendedName>
</protein>
<gene>
    <name evidence="5" type="ORF">QTO34_015333</name>
</gene>
<dbReference type="SUPFAM" id="SSF55550">
    <property type="entry name" value="SH2 domain"/>
    <property type="match status" value="1"/>
</dbReference>
<dbReference type="PANTHER" id="PTHR14388:SF3">
    <property type="entry name" value="HEMATOPOIETIC SH2 DOMAIN-CONTAINING PROTEIN"/>
    <property type="match status" value="1"/>
</dbReference>
<evidence type="ECO:0000313" key="5">
    <source>
        <dbReference type="EMBL" id="KAK1342567.1"/>
    </source>
</evidence>
<dbReference type="GO" id="GO:0005737">
    <property type="term" value="C:cytoplasm"/>
    <property type="evidence" value="ECO:0007669"/>
    <property type="project" value="TreeGrafter"/>
</dbReference>
<proteinExistence type="predicted"/>
<evidence type="ECO:0000256" key="1">
    <source>
        <dbReference type="ARBA" id="ARBA00022999"/>
    </source>
</evidence>
<dbReference type="InterPro" id="IPR036860">
    <property type="entry name" value="SH2_dom_sf"/>
</dbReference>
<evidence type="ECO:0000256" key="3">
    <source>
        <dbReference type="SAM" id="MobiDB-lite"/>
    </source>
</evidence>
<feature type="region of interest" description="Disordered" evidence="3">
    <location>
        <begin position="246"/>
        <end position="313"/>
    </location>
</feature>
<dbReference type="FunFam" id="3.30.505.10:FF:000059">
    <property type="entry name" value="hematopoietic SH2 domain-containing protein"/>
    <property type="match status" value="1"/>
</dbReference>
<organism evidence="5 6">
    <name type="scientific">Cnephaeus nilssonii</name>
    <name type="common">Northern bat</name>
    <name type="synonym">Eptesicus nilssonii</name>
    <dbReference type="NCBI Taxonomy" id="3371016"/>
    <lineage>
        <taxon>Eukaryota</taxon>
        <taxon>Metazoa</taxon>
        <taxon>Chordata</taxon>
        <taxon>Craniata</taxon>
        <taxon>Vertebrata</taxon>
        <taxon>Euteleostomi</taxon>
        <taxon>Mammalia</taxon>
        <taxon>Eutheria</taxon>
        <taxon>Laurasiatheria</taxon>
        <taxon>Chiroptera</taxon>
        <taxon>Yangochiroptera</taxon>
        <taxon>Vespertilionidae</taxon>
        <taxon>Cnephaeus</taxon>
    </lineage>
</organism>
<name>A0AA40I4U4_CNENI</name>
<feature type="domain" description="SH2" evidence="4">
    <location>
        <begin position="34"/>
        <end position="125"/>
    </location>
</feature>
<keyword evidence="1 2" id="KW-0727">SH2 domain</keyword>
<feature type="region of interest" description="Disordered" evidence="3">
    <location>
        <begin position="325"/>
        <end position="391"/>
    </location>
</feature>
<sequence>MTEARKLPPPLPPRLDWFVQTQVGQLAQGGVPSWFHGAISRQDAEDLLESQPLGSFLIRVSHSHVGYTLSYKAQHCCRHFMVKLLDDGRVVIPGEEQAHASLDALITFHQQQPLRPRGELLRQPCAQKDPANVDYEDLFLHYSALAEEAASPAPGPGEHQKPSSHPVAAPKEASAKPVVLHRQKERTPSAAMDRVPAEAAASSCPPKPPLEEACQKLWRNLKTLPQTGKKVQQQLKFHLATVSLSSLRDPERSQVPHGSATGRLMRSGTPNIYTDPFVATSPASPSQPQARKDRENSSRKASRSVSWSEVTPKTRGWHQAIVRALSSQVSKSERGAWQNPRRTGSPRSTAHRHPLPLGTASEEVRPGSGTLGARGCSHLDPLPSAHQPSGT</sequence>
<dbReference type="EMBL" id="JAULJE010000005">
    <property type="protein sequence ID" value="KAK1342567.1"/>
    <property type="molecule type" value="Genomic_DNA"/>
</dbReference>
<dbReference type="AlphaFoldDB" id="A0AA40I4U4"/>
<dbReference type="PANTHER" id="PTHR14388">
    <property type="entry name" value="T CELL-SPECIFIC ADAPTER PROTEIN TSAD"/>
    <property type="match status" value="1"/>
</dbReference>
<reference evidence="5" key="1">
    <citation type="submission" date="2023-06" db="EMBL/GenBank/DDBJ databases">
        <title>Reference genome for the Northern bat (Eptesicus nilssonii), a most northern bat species.</title>
        <authorList>
            <person name="Laine V.N."/>
            <person name="Pulliainen A.T."/>
            <person name="Lilley T.M."/>
        </authorList>
    </citation>
    <scope>NUCLEOTIDE SEQUENCE</scope>
    <source>
        <strain evidence="5">BLF_Eptnil</strain>
        <tissue evidence="5">Kidney</tissue>
    </source>
</reference>
<dbReference type="Pfam" id="PF00017">
    <property type="entry name" value="SH2"/>
    <property type="match status" value="1"/>
</dbReference>